<dbReference type="Proteomes" id="UP000000763">
    <property type="component" value="Chromosome 4"/>
</dbReference>
<dbReference type="AlphaFoldDB" id="A0A0P0WBA2"/>
<dbReference type="KEGG" id="dosa:Os04g0474550"/>
<protein>
    <submittedName>
        <fullName evidence="1">Os04g0474550 protein</fullName>
    </submittedName>
</protein>
<evidence type="ECO:0000313" key="2">
    <source>
        <dbReference type="Proteomes" id="UP000000763"/>
    </source>
</evidence>
<accession>A0A0P0WBA2</accession>
<organism evidence="1 2">
    <name type="scientific">Oryza sativa subsp. japonica</name>
    <name type="common">Rice</name>
    <dbReference type="NCBI Taxonomy" id="39947"/>
    <lineage>
        <taxon>Eukaryota</taxon>
        <taxon>Viridiplantae</taxon>
        <taxon>Streptophyta</taxon>
        <taxon>Embryophyta</taxon>
        <taxon>Tracheophyta</taxon>
        <taxon>Spermatophyta</taxon>
        <taxon>Magnoliopsida</taxon>
        <taxon>Liliopsida</taxon>
        <taxon>Poales</taxon>
        <taxon>Poaceae</taxon>
        <taxon>BOP clade</taxon>
        <taxon>Oryzoideae</taxon>
        <taxon>Oryzeae</taxon>
        <taxon>Oryzinae</taxon>
        <taxon>Oryza</taxon>
        <taxon>Oryza sativa</taxon>
    </lineage>
</organism>
<gene>
    <name evidence="1" type="ordered locus">Os04g0474550</name>
</gene>
<reference evidence="2" key="2">
    <citation type="journal article" date="2008" name="Nucleic Acids Res.">
        <title>The rice annotation project database (RAP-DB): 2008 update.</title>
        <authorList>
            <consortium name="The rice annotation project (RAP)"/>
        </authorList>
    </citation>
    <scope>GENOME REANNOTATION</scope>
    <source>
        <strain evidence="2">cv. Nipponbare</strain>
    </source>
</reference>
<evidence type="ECO:0000313" key="1">
    <source>
        <dbReference type="EMBL" id="BAH92708.1"/>
    </source>
</evidence>
<sequence>MSLNKLSVSKSMTVHCIYYLHPKIFGIYMGKIPYILGRMYYHFISKRYSHVLGRILDHEMENLYASIPISFIMRTSSCNFFW</sequence>
<name>A0A0P0WBA2_ORYSJ</name>
<dbReference type="EMBL" id="AP008210">
    <property type="protein sequence ID" value="BAH92708.1"/>
    <property type="molecule type" value="Genomic_DNA"/>
</dbReference>
<dbReference type="Gramene" id="Os04t0474550-01">
    <property type="protein sequence ID" value="Os04t0474550-01"/>
    <property type="gene ID" value="Os04g0474550"/>
</dbReference>
<reference evidence="1 2" key="1">
    <citation type="journal article" date="2005" name="Nature">
        <title>The map-based sequence of the rice genome.</title>
        <authorList>
            <consortium name="International rice genome sequencing project (IRGSP)"/>
            <person name="Matsumoto T."/>
            <person name="Wu J."/>
            <person name="Kanamori H."/>
            <person name="Katayose Y."/>
            <person name="Fujisawa M."/>
            <person name="Namiki N."/>
            <person name="Mizuno H."/>
            <person name="Yamamoto K."/>
            <person name="Antonio B.A."/>
            <person name="Baba T."/>
            <person name="Sakata K."/>
            <person name="Nagamura Y."/>
            <person name="Aoki H."/>
            <person name="Arikawa K."/>
            <person name="Arita K."/>
            <person name="Bito T."/>
            <person name="Chiden Y."/>
            <person name="Fujitsuka N."/>
            <person name="Fukunaka R."/>
            <person name="Hamada M."/>
            <person name="Harada C."/>
            <person name="Hayashi A."/>
            <person name="Hijishita S."/>
            <person name="Honda M."/>
            <person name="Hosokawa S."/>
            <person name="Ichikawa Y."/>
            <person name="Idonuma A."/>
            <person name="Iijima M."/>
            <person name="Ikeda M."/>
            <person name="Ikeno M."/>
            <person name="Ito K."/>
            <person name="Ito S."/>
            <person name="Ito T."/>
            <person name="Ito Y."/>
            <person name="Ito Y."/>
            <person name="Iwabuchi A."/>
            <person name="Kamiya K."/>
            <person name="Karasawa W."/>
            <person name="Kurita K."/>
            <person name="Katagiri S."/>
            <person name="Kikuta A."/>
            <person name="Kobayashi H."/>
            <person name="Kobayashi N."/>
            <person name="Machita K."/>
            <person name="Maehara T."/>
            <person name="Masukawa M."/>
            <person name="Mizubayashi T."/>
            <person name="Mukai Y."/>
            <person name="Nagasaki H."/>
            <person name="Nagata Y."/>
            <person name="Naito S."/>
            <person name="Nakashima M."/>
            <person name="Nakama Y."/>
            <person name="Nakamichi Y."/>
            <person name="Nakamura M."/>
            <person name="Meguro A."/>
            <person name="Negishi M."/>
            <person name="Ohta I."/>
            <person name="Ohta T."/>
            <person name="Okamoto M."/>
            <person name="Ono N."/>
            <person name="Saji S."/>
            <person name="Sakaguchi M."/>
            <person name="Sakai K."/>
            <person name="Shibata M."/>
            <person name="Shimokawa T."/>
            <person name="Song J."/>
            <person name="Takazaki Y."/>
            <person name="Terasawa K."/>
            <person name="Tsugane M."/>
            <person name="Tsuji K."/>
            <person name="Ueda S."/>
            <person name="Waki K."/>
            <person name="Yamagata H."/>
            <person name="Yamamoto M."/>
            <person name="Yamamoto S."/>
            <person name="Yamane H."/>
            <person name="Yoshiki S."/>
            <person name="Yoshihara R."/>
            <person name="Yukawa K."/>
            <person name="Zhong H."/>
            <person name="Yano M."/>
            <person name="Yuan Q."/>
            <person name="Ouyang S."/>
            <person name="Liu J."/>
            <person name="Jones K.M."/>
            <person name="Gansberger K."/>
            <person name="Moffat K."/>
            <person name="Hill J."/>
            <person name="Bera J."/>
            <person name="Fadrosh D."/>
            <person name="Jin S."/>
            <person name="Johri S."/>
            <person name="Kim M."/>
            <person name="Overton L."/>
            <person name="Reardon M."/>
            <person name="Tsitrin T."/>
            <person name="Vuong H."/>
            <person name="Weaver B."/>
            <person name="Ciecko A."/>
            <person name="Tallon L."/>
            <person name="Jackson J."/>
            <person name="Pai G."/>
            <person name="Aken S.V."/>
            <person name="Utterback T."/>
            <person name="Reidmuller S."/>
            <person name="Feldblyum T."/>
            <person name="Hsiao J."/>
            <person name="Zismann V."/>
            <person name="Iobst S."/>
            <person name="de Vazeille A.R."/>
            <person name="Buell C.R."/>
            <person name="Ying K."/>
            <person name="Li Y."/>
            <person name="Lu T."/>
            <person name="Huang Y."/>
            <person name="Zhao Q."/>
            <person name="Feng Q."/>
            <person name="Zhang L."/>
            <person name="Zhu J."/>
            <person name="Weng Q."/>
            <person name="Mu J."/>
            <person name="Lu Y."/>
            <person name="Fan D."/>
            <person name="Liu Y."/>
            <person name="Guan J."/>
            <person name="Zhang Y."/>
            <person name="Yu S."/>
            <person name="Liu X."/>
            <person name="Zhang Y."/>
            <person name="Hong G."/>
            <person name="Han B."/>
            <person name="Choisne N."/>
            <person name="Demange N."/>
            <person name="Orjeda G."/>
            <person name="Samain S."/>
            <person name="Cattolico L."/>
            <person name="Pelletier E."/>
            <person name="Couloux A."/>
            <person name="Segurens B."/>
            <person name="Wincker P."/>
            <person name="D'Hont A."/>
            <person name="Scarpelli C."/>
            <person name="Weissenbach J."/>
            <person name="Salanoubat M."/>
            <person name="Quetier F."/>
            <person name="Yu Y."/>
            <person name="Kim H.R."/>
            <person name="Rambo T."/>
            <person name="Currie J."/>
            <person name="Collura K."/>
            <person name="Luo M."/>
            <person name="Yang T."/>
            <person name="Ammiraju J.S.S."/>
            <person name="Engler F."/>
            <person name="Soderlund C."/>
            <person name="Wing R.A."/>
            <person name="Palmer L.E."/>
            <person name="de la Bastide M."/>
            <person name="Spiegel L."/>
            <person name="Nascimento L."/>
            <person name="Zutavern T."/>
            <person name="O'Shaughnessy A."/>
            <person name="Dike S."/>
            <person name="Dedhia N."/>
            <person name="Preston R."/>
            <person name="Balija V."/>
            <person name="McCombie W.R."/>
            <person name="Chow T."/>
            <person name="Chen H."/>
            <person name="Chung M."/>
            <person name="Chen C."/>
            <person name="Shaw J."/>
            <person name="Wu H."/>
            <person name="Hsiao K."/>
            <person name="Chao Y."/>
            <person name="Chu M."/>
            <person name="Cheng C."/>
            <person name="Hour A."/>
            <person name="Lee P."/>
            <person name="Lin S."/>
            <person name="Lin Y."/>
            <person name="Liou J."/>
            <person name="Liu S."/>
            <person name="Hsing Y."/>
            <person name="Raghuvanshi S."/>
            <person name="Mohanty A."/>
            <person name="Bharti A.K."/>
            <person name="Gaur A."/>
            <person name="Gupta V."/>
            <person name="Kumar D."/>
            <person name="Ravi V."/>
            <person name="Vij S."/>
            <person name="Kapur A."/>
            <person name="Khurana P."/>
            <person name="Khurana P."/>
            <person name="Khurana J.P."/>
            <person name="Tyagi A.K."/>
            <person name="Gaikwad K."/>
            <person name="Singh A."/>
            <person name="Dalal V."/>
            <person name="Srivastava S."/>
            <person name="Dixit A."/>
            <person name="Pal A.K."/>
            <person name="Ghazi I.A."/>
            <person name="Yadav M."/>
            <person name="Pandit A."/>
            <person name="Bhargava A."/>
            <person name="Sureshbabu K."/>
            <person name="Batra K."/>
            <person name="Sharma T.R."/>
            <person name="Mohapatra T."/>
            <person name="Singh N.K."/>
            <person name="Messing J."/>
            <person name="Nelson A.B."/>
            <person name="Fuks G."/>
            <person name="Kavchok S."/>
            <person name="Keizer G."/>
            <person name="Linton E."/>
            <person name="Llaca V."/>
            <person name="Song R."/>
            <person name="Tanyolac B."/>
            <person name="Young S."/>
            <person name="Ho-Il K."/>
            <person name="Hahn J.H."/>
            <person name="Sangsakoo G."/>
            <person name="Vanavichit A."/>
            <person name="de Mattos Luiz.A.T."/>
            <person name="Zimmer P.D."/>
            <person name="Malone G."/>
            <person name="Dellagostin O."/>
            <person name="de Oliveira A.C."/>
            <person name="Bevan M."/>
            <person name="Bancroft I."/>
            <person name="Minx P."/>
            <person name="Cordum H."/>
            <person name="Wilson R."/>
            <person name="Cheng Z."/>
            <person name="Jin W."/>
            <person name="Jiang J."/>
            <person name="Leong S.A."/>
            <person name="Iwama H."/>
            <person name="Gojobori T."/>
            <person name="Itoh T."/>
            <person name="Niimura Y."/>
            <person name="Fujii Y."/>
            <person name="Habara T."/>
            <person name="Sakai H."/>
            <person name="Sato Y."/>
            <person name="Wilson G."/>
            <person name="Kumar K."/>
            <person name="McCouch S."/>
            <person name="Juretic N."/>
            <person name="Hoen D."/>
            <person name="Wright S."/>
            <person name="Bruskiewich R."/>
            <person name="Bureau T."/>
            <person name="Miyao A."/>
            <person name="Hirochika H."/>
            <person name="Nishikawa T."/>
            <person name="Kadowaki K."/>
            <person name="Sugiura M."/>
            <person name="Burr B."/>
            <person name="Sasaki T."/>
        </authorList>
    </citation>
    <scope>NUCLEOTIDE SEQUENCE [LARGE SCALE GENOMIC DNA]</scope>
    <source>
        <strain evidence="2">cv. Nipponbare</strain>
    </source>
</reference>
<proteinExistence type="predicted"/>